<gene>
    <name evidence="10" type="ORF">GYA93_16385</name>
</gene>
<dbReference type="Proteomes" id="UP000466307">
    <property type="component" value="Unassembled WGS sequence"/>
</dbReference>
<feature type="domain" description="2Fe-2S ferredoxin-type" evidence="8">
    <location>
        <begin position="224"/>
        <end position="310"/>
    </location>
</feature>
<evidence type="ECO:0000256" key="3">
    <source>
        <dbReference type="ARBA" id="ARBA00022714"/>
    </source>
</evidence>
<evidence type="ECO:0000259" key="8">
    <source>
        <dbReference type="PROSITE" id="PS51085"/>
    </source>
</evidence>
<evidence type="ECO:0000259" key="9">
    <source>
        <dbReference type="PROSITE" id="PS51384"/>
    </source>
</evidence>
<dbReference type="Gene3D" id="3.10.20.30">
    <property type="match status" value="1"/>
</dbReference>
<dbReference type="InterPro" id="IPR039261">
    <property type="entry name" value="FNR_nucleotide-bd"/>
</dbReference>
<dbReference type="GO" id="GO:0051537">
    <property type="term" value="F:2 iron, 2 sulfur cluster binding"/>
    <property type="evidence" value="ECO:0007669"/>
    <property type="project" value="UniProtKB-KW"/>
</dbReference>
<dbReference type="InterPro" id="IPR012675">
    <property type="entry name" value="Beta-grasp_dom_sf"/>
</dbReference>
<dbReference type="CDD" id="cd06185">
    <property type="entry name" value="PDR_like"/>
    <property type="match status" value="1"/>
</dbReference>
<dbReference type="SUPFAM" id="SSF54292">
    <property type="entry name" value="2Fe-2S ferredoxin-like"/>
    <property type="match status" value="1"/>
</dbReference>
<evidence type="ECO:0000256" key="7">
    <source>
        <dbReference type="ARBA" id="ARBA00023014"/>
    </source>
</evidence>
<evidence type="ECO:0000256" key="1">
    <source>
        <dbReference type="ARBA" id="ARBA00001974"/>
    </source>
</evidence>
<dbReference type="EMBL" id="JAADZU010000058">
    <property type="protein sequence ID" value="NDK91149.1"/>
    <property type="molecule type" value="Genomic_DNA"/>
</dbReference>
<dbReference type="InterPro" id="IPR017927">
    <property type="entry name" value="FAD-bd_FR_type"/>
</dbReference>
<evidence type="ECO:0000256" key="4">
    <source>
        <dbReference type="ARBA" id="ARBA00022723"/>
    </source>
</evidence>
<reference evidence="10 11" key="1">
    <citation type="submission" date="2020-01" db="EMBL/GenBank/DDBJ databases">
        <title>Investigation of new actinobacteria for the biodesulphurisation of diesel fuel.</title>
        <authorList>
            <person name="Athi Narayanan S.M."/>
        </authorList>
    </citation>
    <scope>NUCLEOTIDE SEQUENCE [LARGE SCALE GENOMIC DNA]</scope>
    <source>
        <strain evidence="10 11">213E</strain>
    </source>
</reference>
<dbReference type="InterPro" id="IPR001041">
    <property type="entry name" value="2Fe-2S_ferredoxin-type"/>
</dbReference>
<organism evidence="10 11">
    <name type="scientific">Gordonia desulfuricans</name>
    <dbReference type="NCBI Taxonomy" id="89051"/>
    <lineage>
        <taxon>Bacteria</taxon>
        <taxon>Bacillati</taxon>
        <taxon>Actinomycetota</taxon>
        <taxon>Actinomycetes</taxon>
        <taxon>Mycobacteriales</taxon>
        <taxon>Gordoniaceae</taxon>
        <taxon>Gordonia</taxon>
    </lineage>
</organism>
<dbReference type="CDD" id="cd00207">
    <property type="entry name" value="fer2"/>
    <property type="match status" value="1"/>
</dbReference>
<dbReference type="InterPro" id="IPR017938">
    <property type="entry name" value="Riboflavin_synthase-like_b-brl"/>
</dbReference>
<dbReference type="PROSITE" id="PS51085">
    <property type="entry name" value="2FE2S_FER_2"/>
    <property type="match status" value="1"/>
</dbReference>
<keyword evidence="3" id="KW-0001">2Fe-2S</keyword>
<comment type="caution">
    <text evidence="10">The sequence shown here is derived from an EMBL/GenBank/DDBJ whole genome shotgun (WGS) entry which is preliminary data.</text>
</comment>
<name>A0A7K3LSD4_9ACTN</name>
<dbReference type="PRINTS" id="PR00409">
    <property type="entry name" value="PHDIOXRDTASE"/>
</dbReference>
<accession>A0A7K3LSD4</accession>
<keyword evidence="2" id="KW-0285">Flavoprotein</keyword>
<dbReference type="PANTHER" id="PTHR47354:SF1">
    <property type="entry name" value="CARNITINE MONOOXYGENASE REDUCTASE SUBUNIT"/>
    <property type="match status" value="1"/>
</dbReference>
<dbReference type="GO" id="GO:0016491">
    <property type="term" value="F:oxidoreductase activity"/>
    <property type="evidence" value="ECO:0007669"/>
    <property type="project" value="UniProtKB-KW"/>
</dbReference>
<dbReference type="Gene3D" id="2.40.30.10">
    <property type="entry name" value="Translation factors"/>
    <property type="match status" value="1"/>
</dbReference>
<dbReference type="PROSITE" id="PS51384">
    <property type="entry name" value="FAD_FR"/>
    <property type="match status" value="1"/>
</dbReference>
<dbReference type="AlphaFoldDB" id="A0A7K3LSD4"/>
<evidence type="ECO:0000256" key="6">
    <source>
        <dbReference type="ARBA" id="ARBA00023004"/>
    </source>
</evidence>
<dbReference type="InterPro" id="IPR006058">
    <property type="entry name" value="2Fe2S_fd_BS"/>
</dbReference>
<keyword evidence="4" id="KW-0479">Metal-binding</keyword>
<dbReference type="InterPro" id="IPR050415">
    <property type="entry name" value="MRET"/>
</dbReference>
<protein>
    <submittedName>
        <fullName evidence="10">Oxidoreductase</fullName>
    </submittedName>
</protein>
<dbReference type="Gene3D" id="3.40.50.80">
    <property type="entry name" value="Nucleotide-binding domain of ferredoxin-NADP reductase (FNR) module"/>
    <property type="match status" value="1"/>
</dbReference>
<dbReference type="InterPro" id="IPR036010">
    <property type="entry name" value="2Fe-2S_ferredoxin-like_sf"/>
</dbReference>
<comment type="cofactor">
    <cofactor evidence="1">
        <name>FAD</name>
        <dbReference type="ChEBI" id="CHEBI:57692"/>
    </cofactor>
</comment>
<dbReference type="PROSITE" id="PS00197">
    <property type="entry name" value="2FE2S_FER_1"/>
    <property type="match status" value="1"/>
</dbReference>
<dbReference type="SUPFAM" id="SSF52343">
    <property type="entry name" value="Ferredoxin reductase-like, C-terminal NADP-linked domain"/>
    <property type="match status" value="1"/>
</dbReference>
<evidence type="ECO:0000313" key="11">
    <source>
        <dbReference type="Proteomes" id="UP000466307"/>
    </source>
</evidence>
<keyword evidence="11" id="KW-1185">Reference proteome</keyword>
<dbReference type="Pfam" id="PF00111">
    <property type="entry name" value="Fer2"/>
    <property type="match status" value="1"/>
</dbReference>
<dbReference type="PANTHER" id="PTHR47354">
    <property type="entry name" value="NADH OXIDOREDUCTASE HCR"/>
    <property type="match status" value="1"/>
</dbReference>
<dbReference type="GO" id="GO:0046872">
    <property type="term" value="F:metal ion binding"/>
    <property type="evidence" value="ECO:0007669"/>
    <property type="project" value="UniProtKB-KW"/>
</dbReference>
<feature type="domain" description="FAD-binding FR-type" evidence="9">
    <location>
        <begin position="1"/>
        <end position="95"/>
    </location>
</feature>
<proteinExistence type="predicted"/>
<keyword evidence="5" id="KW-0560">Oxidoreductase</keyword>
<keyword evidence="6" id="KW-0408">Iron</keyword>
<evidence type="ECO:0000256" key="5">
    <source>
        <dbReference type="ARBA" id="ARBA00023002"/>
    </source>
</evidence>
<sequence>MDEVVEETRDVRVLRLVREDGSPFRPYEAGAHIDVTGPTGVLRQYSLCGEPSDLSGLLIAVKREPDSRGGSRALHEVVPGDRLTIGEPRNLLAIDDGADQHVLVAGGIGVTPLLNMAHELHRRGAAFTLLYFARSRDEMAFADLLSSGVEFSSNVLLHPGVPRREQPAILRSIRETLTPRSHVYTCGPDGFMEQVSEVFGETVGAGHVHIENFTAKDIDTAGDRPFVVEIDGESYDVPADRTILQVLEEHGIEVFKSCEEGVCGSCVSGVLDGVPDHRDNCLSAADKAANNEMALCVSRALTEKLVIELY</sequence>
<evidence type="ECO:0000256" key="2">
    <source>
        <dbReference type="ARBA" id="ARBA00022630"/>
    </source>
</evidence>
<keyword evidence="7" id="KW-0411">Iron-sulfur</keyword>
<evidence type="ECO:0000313" key="10">
    <source>
        <dbReference type="EMBL" id="NDK91149.1"/>
    </source>
</evidence>
<dbReference type="SUPFAM" id="SSF63380">
    <property type="entry name" value="Riboflavin synthase domain-like"/>
    <property type="match status" value="1"/>
</dbReference>